<reference evidence="3" key="1">
    <citation type="submission" date="2022-03" db="EMBL/GenBank/DDBJ databases">
        <title>Description of Abyssus ytuae gen. nov., sp. nov., a novel member of the family Flavobacteriaceae isolated from the sediment of Mariana Trench.</title>
        <authorList>
            <person name="Zhang J."/>
            <person name="Xu X."/>
        </authorList>
    </citation>
    <scope>NUCLEOTIDE SEQUENCE</scope>
    <source>
        <strain evidence="3">MT3330</strain>
    </source>
</reference>
<evidence type="ECO:0000259" key="2">
    <source>
        <dbReference type="Pfam" id="PF20469"/>
    </source>
</evidence>
<dbReference type="SUPFAM" id="SSF52540">
    <property type="entry name" value="P-loop containing nucleoside triphosphate hydrolases"/>
    <property type="match status" value="1"/>
</dbReference>
<dbReference type="Proteomes" id="UP000831290">
    <property type="component" value="Chromosome"/>
</dbReference>
<accession>A0A9E6ZTH0</accession>
<protein>
    <submittedName>
        <fullName evidence="3">AAA family ATPase</fullName>
    </submittedName>
</protein>
<dbReference type="InterPro" id="IPR003959">
    <property type="entry name" value="ATPase_AAA_core"/>
</dbReference>
<dbReference type="PANTHER" id="PTHR43581:SF4">
    <property type="entry name" value="ATP_GTP PHOSPHATASE"/>
    <property type="match status" value="1"/>
</dbReference>
<evidence type="ECO:0000313" key="3">
    <source>
        <dbReference type="EMBL" id="UOB17518.1"/>
    </source>
</evidence>
<dbReference type="InterPro" id="IPR027417">
    <property type="entry name" value="P-loop_NTPase"/>
</dbReference>
<sequence>MKSPFISRVKIKNFRNFLDVDVKLNHKQVIIGENSIGKTNFLRAIQIILDKGFTDYNRQLDSSDFHDSLVDPMENGEEITITIEIRNYEHNRQLVAQFEDAVVSTEPPTLQLNYKYYPIKDENELILRYQYVIYKGINEEKHFKHDDRSLLNIKVIGALRDVERELNSNRNSPLYKLVKQYDIDQDELIDISEEMRSAADEILNLDEIRDIKKIIEEKFSTLAGLQRDNTVNLRPYDIDIERLLYTIQVFMGLKERPVSELSLGLANILYVSLMMLLLKDRTVPRIIKNEDYQGLIDKDDGEIMTECYDISTSEINYIIKDDINLDTQKKLYAFFDKNNYQPHTITILALEEPEAHLHPVLQRLIYREVLHKSENSVIFTTHSPYITAISPLESIVHGRYEDEQTKMFSTSDLKLEQKEKEDIERYLDAKKGEIYFGKGVLLVEGITEEYIIPKVAELMGTSLDDLGIIVCNIHSTNFKPYVQILNSLKIPWCLITDGDFYELEIQDDNGKEKKKKHYHRNWEEGKPQNFRGLELMNKMLVDLEIIKDEDIPSTNFSEQFDLLSENGCFVGFYTFEVDSMHVTNEEGLETFKKVYSEVRTGGEKEQENFNTELDNKNFWNGLKKIDNNISKGRFAQRLSAHLTIEMVPDYIINAINEIIKKVKNIHE</sequence>
<proteinExistence type="predicted"/>
<evidence type="ECO:0000313" key="4">
    <source>
        <dbReference type="Proteomes" id="UP000831290"/>
    </source>
</evidence>
<dbReference type="KEGG" id="fbm:MQE35_17495"/>
<dbReference type="InterPro" id="IPR034139">
    <property type="entry name" value="TOPRIM_OLD"/>
</dbReference>
<organism evidence="3 4">
    <name type="scientific">Abyssalbus ytuae</name>
    <dbReference type="NCBI Taxonomy" id="2926907"/>
    <lineage>
        <taxon>Bacteria</taxon>
        <taxon>Pseudomonadati</taxon>
        <taxon>Bacteroidota</taxon>
        <taxon>Flavobacteriia</taxon>
        <taxon>Flavobacteriales</taxon>
        <taxon>Flavobacteriaceae</taxon>
        <taxon>Abyssalbus</taxon>
    </lineage>
</organism>
<evidence type="ECO:0000259" key="1">
    <source>
        <dbReference type="Pfam" id="PF13304"/>
    </source>
</evidence>
<dbReference type="Pfam" id="PF20469">
    <property type="entry name" value="OLD-like_TOPRIM"/>
    <property type="match status" value="1"/>
</dbReference>
<keyword evidence="4" id="KW-1185">Reference proteome</keyword>
<dbReference type="Pfam" id="PF13304">
    <property type="entry name" value="AAA_21"/>
    <property type="match status" value="1"/>
</dbReference>
<dbReference type="Gene3D" id="3.40.50.300">
    <property type="entry name" value="P-loop containing nucleotide triphosphate hydrolases"/>
    <property type="match status" value="1"/>
</dbReference>
<feature type="domain" description="ATPase AAA-type core" evidence="1">
    <location>
        <begin position="29"/>
        <end position="386"/>
    </location>
</feature>
<gene>
    <name evidence="3" type="ORF">MQE35_17495</name>
</gene>
<dbReference type="EMBL" id="CP094358">
    <property type="protein sequence ID" value="UOB17518.1"/>
    <property type="molecule type" value="Genomic_DNA"/>
</dbReference>
<dbReference type="PANTHER" id="PTHR43581">
    <property type="entry name" value="ATP/GTP PHOSPHATASE"/>
    <property type="match status" value="1"/>
</dbReference>
<name>A0A9E6ZTH0_9FLAO</name>
<dbReference type="CDD" id="cd01026">
    <property type="entry name" value="TOPRIM_OLD"/>
    <property type="match status" value="1"/>
</dbReference>
<dbReference type="AlphaFoldDB" id="A0A9E6ZTH0"/>
<dbReference type="RefSeq" id="WP_255843026.1">
    <property type="nucleotide sequence ID" value="NZ_CP094358.1"/>
</dbReference>
<dbReference type="InterPro" id="IPR051396">
    <property type="entry name" value="Bact_Antivir_Def_Nuclease"/>
</dbReference>
<dbReference type="GO" id="GO:0016887">
    <property type="term" value="F:ATP hydrolysis activity"/>
    <property type="evidence" value="ECO:0007669"/>
    <property type="project" value="InterPro"/>
</dbReference>
<feature type="domain" description="OLD protein-like TOPRIM" evidence="2">
    <location>
        <begin position="436"/>
        <end position="499"/>
    </location>
</feature>
<dbReference type="GO" id="GO:0005524">
    <property type="term" value="F:ATP binding"/>
    <property type="evidence" value="ECO:0007669"/>
    <property type="project" value="InterPro"/>
</dbReference>